<evidence type="ECO:0000313" key="6">
    <source>
        <dbReference type="EMBL" id="APZ93255.1"/>
    </source>
</evidence>
<organism evidence="6 7">
    <name type="scientific">Fuerstiella marisgermanici</name>
    <dbReference type="NCBI Taxonomy" id="1891926"/>
    <lineage>
        <taxon>Bacteria</taxon>
        <taxon>Pseudomonadati</taxon>
        <taxon>Planctomycetota</taxon>
        <taxon>Planctomycetia</taxon>
        <taxon>Planctomycetales</taxon>
        <taxon>Planctomycetaceae</taxon>
        <taxon>Fuerstiella</taxon>
    </lineage>
</organism>
<sequence length="1224" mass="135361" precursor="true">MNIHRIVNGLILGCALLGPPFFSSAVAQETQPPLSGTLVTERTNLSIKFRVRRVSADGMKPVGPDFLAPCTIVAPEGQRFAVEIENVSDDRCRFAILSIGVDDTIAVEFPSELDERPSFGQRNVIDPGSSFDRMSWTIDPPPRNRLLVIAWPSDHGFPDLQEGRLSEIISVACQKDVQTSLLTFVAKPSMAIDGVQLGIEELEKENHATHWQIQSSLLALSGRLDASIDCGRKAEQLVKSVFGNDHWRVRSAQQTLSDLQDIKKLSDDQRRSLREAIVEEARVNENSGKSPLLFSTFETISYVAARQPGLIDEVTARGVLSPHVIPLVAAAESLQEVLAKRTEVHGDHHLSVAMTNNELGLICHQQGKLNDAVRFFTEAATELRAIHIDSGPAYVSVQSNLGRVYHDLADWANARRCYERTSSANKNAHQVADLQTVVTKTNFGGLWLTAGDYDAAEKYQRNALATSRELAGESHPLTIQCLINLSATLQANGTLESAGQILDQTIKLTRHQFEQNETLACELSVALNNLAAIRYQQGQLEEADKLLQESLRIIIKRYGPDHLYVAIRLQNLANVACDRDKYLEAEKYCRRALDIRRKNLGDLHPDFAAAQIVLAEILQSQGNTSDAGELYERTIRVAARSCEVAALAQNEREQLQMGAHFRSCLDRFIAFSFANQQQVDLEKVYSSVFSWKGATLIRQRAVRQLASYPEIAELFTELQTLTQQRALLTGAVAADVRNEEPKTQLRNVEDSIDAVTDELNRRGEKYRYETQHFKPEDLAEALSPDDVFVDFFEYNAGGTNAGSGPNRNNRRMAAFILKPGKKLVQLDLGPTDPLRVDIDCWRESFGLSQTSRLAGERLRKSVWEPILPYAEAARTIIVSPDGALGRLPLGALPGKTPDTYLIEEHRFALIPAPQLLPALAKKEESSNLTGDLLLFGDIDYGTSPQQPDEKPSELDRQSTLSGGVQRHQPFKSLNETGGEIAEIRRLFQKVSLGDDPSDAQLLAFIRNTKSLSGSSASESRFRELAPRFSRLHIATHGFFIPTETASSSKTTAELSVAVQGLSLAEHRAPELSNPEWLSGLALAGANLEPEPGEDDGILTAQEIAFLPLNGVETVVLSACETGLGEVAGGEGLIGIQRAFQVAGVRTTVASLWKVDDLVTRRLMERFYRNLWENEMSRLDALREAQLYILNNPASIRGATVEGQQSSKRVPPYYWAAFQLSGDWR</sequence>
<dbReference type="Gene3D" id="1.25.40.10">
    <property type="entry name" value="Tetratricopeptide repeat domain"/>
    <property type="match status" value="2"/>
</dbReference>
<dbReference type="Pfam" id="PF12770">
    <property type="entry name" value="CHAT"/>
    <property type="match status" value="1"/>
</dbReference>
<feature type="signal peptide" evidence="4">
    <location>
        <begin position="1"/>
        <end position="27"/>
    </location>
</feature>
<keyword evidence="6" id="KW-0808">Transferase</keyword>
<dbReference type="PANTHER" id="PTHR45641">
    <property type="entry name" value="TETRATRICOPEPTIDE REPEAT PROTEIN (AFU_ORTHOLOGUE AFUA_6G03870)"/>
    <property type="match status" value="1"/>
</dbReference>
<keyword evidence="7" id="KW-1185">Reference proteome</keyword>
<dbReference type="InterPro" id="IPR011990">
    <property type="entry name" value="TPR-like_helical_dom_sf"/>
</dbReference>
<evidence type="ECO:0000256" key="3">
    <source>
        <dbReference type="SAM" id="MobiDB-lite"/>
    </source>
</evidence>
<protein>
    <submittedName>
        <fullName evidence="6">Putative O-linked N-acetylglucosamine transferase, SPINDLY family</fullName>
    </submittedName>
</protein>
<proteinExistence type="predicted"/>
<gene>
    <name evidence="6" type="ORF">Fuma_02872</name>
</gene>
<dbReference type="InterPro" id="IPR024983">
    <property type="entry name" value="CHAT_dom"/>
</dbReference>
<dbReference type="GO" id="GO:0016740">
    <property type="term" value="F:transferase activity"/>
    <property type="evidence" value="ECO:0007669"/>
    <property type="project" value="UniProtKB-KW"/>
</dbReference>
<dbReference type="Pfam" id="PF13374">
    <property type="entry name" value="TPR_10"/>
    <property type="match status" value="1"/>
</dbReference>
<evidence type="ECO:0000256" key="2">
    <source>
        <dbReference type="ARBA" id="ARBA00022803"/>
    </source>
</evidence>
<keyword evidence="1" id="KW-0677">Repeat</keyword>
<evidence type="ECO:0000256" key="1">
    <source>
        <dbReference type="ARBA" id="ARBA00022737"/>
    </source>
</evidence>
<name>A0A1P8WGS8_9PLAN</name>
<keyword evidence="4" id="KW-0732">Signal</keyword>
<dbReference type="SMART" id="SM00028">
    <property type="entry name" value="TPR"/>
    <property type="match status" value="6"/>
</dbReference>
<dbReference type="PANTHER" id="PTHR45641:SF19">
    <property type="entry name" value="NEPHROCYSTIN-3"/>
    <property type="match status" value="1"/>
</dbReference>
<dbReference type="AlphaFoldDB" id="A0A1P8WGS8"/>
<dbReference type="STRING" id="1891926.Fuma_02872"/>
<dbReference type="SUPFAM" id="SSF48452">
    <property type="entry name" value="TPR-like"/>
    <property type="match status" value="2"/>
</dbReference>
<dbReference type="KEGG" id="fmr:Fuma_02872"/>
<feature type="compositionally biased region" description="Basic and acidic residues" evidence="3">
    <location>
        <begin position="947"/>
        <end position="956"/>
    </location>
</feature>
<dbReference type="InterPro" id="IPR019734">
    <property type="entry name" value="TPR_rpt"/>
</dbReference>
<reference evidence="6 7" key="1">
    <citation type="journal article" date="2016" name="Front. Microbiol.">
        <title>Fuerstia marisgermanicae gen. nov., sp. nov., an Unusual Member of the Phylum Planctomycetes from the German Wadden Sea.</title>
        <authorList>
            <person name="Kohn T."/>
            <person name="Heuer A."/>
            <person name="Jogler M."/>
            <person name="Vollmers J."/>
            <person name="Boedeker C."/>
            <person name="Bunk B."/>
            <person name="Rast P."/>
            <person name="Borchert D."/>
            <person name="Glockner I."/>
            <person name="Freese H.M."/>
            <person name="Klenk H.P."/>
            <person name="Overmann J."/>
            <person name="Kaster A.K."/>
            <person name="Rohde M."/>
            <person name="Wiegand S."/>
            <person name="Jogler C."/>
        </authorList>
    </citation>
    <scope>NUCLEOTIDE SEQUENCE [LARGE SCALE GENOMIC DNA]</scope>
    <source>
        <strain evidence="6 7">NH11</strain>
    </source>
</reference>
<keyword evidence="2" id="KW-0802">TPR repeat</keyword>
<evidence type="ECO:0000259" key="5">
    <source>
        <dbReference type="Pfam" id="PF12770"/>
    </source>
</evidence>
<dbReference type="Pfam" id="PF13424">
    <property type="entry name" value="TPR_12"/>
    <property type="match status" value="3"/>
</dbReference>
<feature type="chain" id="PRO_5012930345" evidence="4">
    <location>
        <begin position="28"/>
        <end position="1224"/>
    </location>
</feature>
<dbReference type="Proteomes" id="UP000187735">
    <property type="component" value="Chromosome"/>
</dbReference>
<dbReference type="EMBL" id="CP017641">
    <property type="protein sequence ID" value="APZ93255.1"/>
    <property type="molecule type" value="Genomic_DNA"/>
</dbReference>
<evidence type="ECO:0000256" key="4">
    <source>
        <dbReference type="SAM" id="SignalP"/>
    </source>
</evidence>
<accession>A0A1P8WGS8</accession>
<feature type="region of interest" description="Disordered" evidence="3">
    <location>
        <begin position="939"/>
        <end position="970"/>
    </location>
</feature>
<feature type="domain" description="CHAT" evidence="5">
    <location>
        <begin position="854"/>
        <end position="1222"/>
    </location>
</feature>
<evidence type="ECO:0000313" key="7">
    <source>
        <dbReference type="Proteomes" id="UP000187735"/>
    </source>
</evidence>